<evidence type="ECO:0000313" key="1">
    <source>
        <dbReference type="EMBL" id="KAJ8390494.1"/>
    </source>
</evidence>
<name>A0AAD7WC44_9TELE</name>
<proteinExistence type="predicted"/>
<gene>
    <name evidence="1" type="ORF">AAFF_G00102910</name>
</gene>
<protein>
    <submittedName>
        <fullName evidence="1">Uncharacterized protein</fullName>
    </submittedName>
</protein>
<sequence>MESLGNFEGLIVQLIASNQAQQVRHDQLVAAEQQQHTAVMCAELQQLITSQEAQAAANLWEKWPEGQWVSLIAPFLSGVAQSTYQDLTCGQTATYSELKEEILKRYGYTLITRAQMHDLIRLMKGWLISEPKTLGPLEQVVIDRFMCALPFDAKKLANPQSADQLMELVEGHQAAQAVLRRAERKVGSHSKTWHNEHTYPMGICLSPLLEFYSLQFPGCGLSRRLEDYNTEQVGY</sequence>
<accession>A0AAD7WC44</accession>
<dbReference type="Proteomes" id="UP001221898">
    <property type="component" value="Unassembled WGS sequence"/>
</dbReference>
<keyword evidence="2" id="KW-1185">Reference proteome</keyword>
<dbReference type="SUPFAM" id="SSF47353">
    <property type="entry name" value="Retrovirus capsid dimerization domain-like"/>
    <property type="match status" value="1"/>
</dbReference>
<reference evidence="1" key="1">
    <citation type="journal article" date="2023" name="Science">
        <title>Genome structures resolve the early diversification of teleost fishes.</title>
        <authorList>
            <person name="Parey E."/>
            <person name="Louis A."/>
            <person name="Montfort J."/>
            <person name="Bouchez O."/>
            <person name="Roques C."/>
            <person name="Iampietro C."/>
            <person name="Lluch J."/>
            <person name="Castinel A."/>
            <person name="Donnadieu C."/>
            <person name="Desvignes T."/>
            <person name="Floi Bucao C."/>
            <person name="Jouanno E."/>
            <person name="Wen M."/>
            <person name="Mejri S."/>
            <person name="Dirks R."/>
            <person name="Jansen H."/>
            <person name="Henkel C."/>
            <person name="Chen W.J."/>
            <person name="Zahm M."/>
            <person name="Cabau C."/>
            <person name="Klopp C."/>
            <person name="Thompson A.W."/>
            <person name="Robinson-Rechavi M."/>
            <person name="Braasch I."/>
            <person name="Lecointre G."/>
            <person name="Bobe J."/>
            <person name="Postlethwait J.H."/>
            <person name="Berthelot C."/>
            <person name="Roest Crollius H."/>
            <person name="Guiguen Y."/>
        </authorList>
    </citation>
    <scope>NUCLEOTIDE SEQUENCE</scope>
    <source>
        <strain evidence="1">NC1722</strain>
    </source>
</reference>
<organism evidence="1 2">
    <name type="scientific">Aldrovandia affinis</name>
    <dbReference type="NCBI Taxonomy" id="143900"/>
    <lineage>
        <taxon>Eukaryota</taxon>
        <taxon>Metazoa</taxon>
        <taxon>Chordata</taxon>
        <taxon>Craniata</taxon>
        <taxon>Vertebrata</taxon>
        <taxon>Euteleostomi</taxon>
        <taxon>Actinopterygii</taxon>
        <taxon>Neopterygii</taxon>
        <taxon>Teleostei</taxon>
        <taxon>Notacanthiformes</taxon>
        <taxon>Halosauridae</taxon>
        <taxon>Aldrovandia</taxon>
    </lineage>
</organism>
<evidence type="ECO:0000313" key="2">
    <source>
        <dbReference type="Proteomes" id="UP001221898"/>
    </source>
</evidence>
<dbReference type="EMBL" id="JAINUG010000168">
    <property type="protein sequence ID" value="KAJ8390494.1"/>
    <property type="molecule type" value="Genomic_DNA"/>
</dbReference>
<dbReference type="AlphaFoldDB" id="A0AAD7WC44"/>
<comment type="caution">
    <text evidence="1">The sequence shown here is derived from an EMBL/GenBank/DDBJ whole genome shotgun (WGS) entry which is preliminary data.</text>
</comment>